<dbReference type="RefSeq" id="WP_059031323.1">
    <property type="nucleotide sequence ID" value="NZ_DF976999.1"/>
</dbReference>
<dbReference type="OrthoDB" id="9814992at2"/>
<evidence type="ECO:0008006" key="3">
    <source>
        <dbReference type="Google" id="ProtNLM"/>
    </source>
</evidence>
<evidence type="ECO:0000313" key="2">
    <source>
        <dbReference type="Proteomes" id="UP000062160"/>
    </source>
</evidence>
<dbReference type="InterPro" id="IPR006498">
    <property type="entry name" value="Tail_tube"/>
</dbReference>
<organism evidence="1">
    <name type="scientific">Tepidanaerobacter syntrophicus</name>
    <dbReference type="NCBI Taxonomy" id="224999"/>
    <lineage>
        <taxon>Bacteria</taxon>
        <taxon>Bacillati</taxon>
        <taxon>Bacillota</taxon>
        <taxon>Clostridia</taxon>
        <taxon>Thermosediminibacterales</taxon>
        <taxon>Tepidanaerobacteraceae</taxon>
        <taxon>Tepidanaerobacter</taxon>
    </lineage>
</organism>
<accession>A0A0U9HC83</accession>
<protein>
    <recommendedName>
        <fullName evidence="3">Phage tail tube protein FII</fullName>
    </recommendedName>
</protein>
<proteinExistence type="predicted"/>
<reference evidence="1" key="1">
    <citation type="journal article" date="2016" name="Genome Announc.">
        <title>Draft Genome Sequence of the Syntrophic Lactate-Degrading Bacterium Tepidanaerobacter syntrophicus JLT.</title>
        <authorList>
            <person name="Matsuura N."/>
            <person name="Ohashi A."/>
            <person name="Tourlousse D.M."/>
            <person name="Sekiguchi Y."/>
        </authorList>
    </citation>
    <scope>NUCLEOTIDE SEQUENCE [LARGE SCALE GENOMIC DNA]</scope>
    <source>
        <strain evidence="1">JL</strain>
    </source>
</reference>
<dbReference type="Proteomes" id="UP000062160">
    <property type="component" value="Unassembled WGS sequence"/>
</dbReference>
<evidence type="ECO:0000313" key="1">
    <source>
        <dbReference type="EMBL" id="GAQ24218.1"/>
    </source>
</evidence>
<sequence length="172" mass="18887">MNQVPEKLISFRVYEDGNDLLGVADVELPSLEAMTDTVKGAGIAGEVDSPVLGHYESMTVKLNWRTVVKSTVHLAQPKTHNLTLRGANQVYNAGTGEYKVASTKVTLRCIPKTTELGKFDVGTTGDAANEFEVIYINMTIDGKEVLEIDKYNYICKINGKDYLKDVRTALGL</sequence>
<dbReference type="STRING" id="224999.GCA_001485475_00200"/>
<keyword evidence="2" id="KW-1185">Reference proteome</keyword>
<gene>
    <name evidence="1" type="ORF">TSYNT_544</name>
</gene>
<dbReference type="EMBL" id="DF976999">
    <property type="protein sequence ID" value="GAQ24218.1"/>
    <property type="molecule type" value="Genomic_DNA"/>
</dbReference>
<dbReference type="Pfam" id="PF04985">
    <property type="entry name" value="Phage_tube"/>
    <property type="match status" value="1"/>
</dbReference>
<dbReference type="AlphaFoldDB" id="A0A0U9HC83"/>
<name>A0A0U9HC83_9FIRM</name>